<evidence type="ECO:0000313" key="9">
    <source>
        <dbReference type="Proteomes" id="UP000037712"/>
    </source>
</evidence>
<accession>A0A0N0S0K6</accession>
<protein>
    <submittedName>
        <fullName evidence="8">Cobalamin biosynthesis protein CobG</fullName>
    </submittedName>
</protein>
<dbReference type="GO" id="GO:0016491">
    <property type="term" value="F:oxidoreductase activity"/>
    <property type="evidence" value="ECO:0007669"/>
    <property type="project" value="UniProtKB-KW"/>
</dbReference>
<reference evidence="8 9" key="1">
    <citation type="journal article" date="2015" name="Genome Announc.">
        <title>Draft Genome Sequence of Rhodococcus rhodochrous Strain KG-21, a Soil Isolate from Oil Fields of Krishna-Godavari Basin, India.</title>
        <authorList>
            <person name="Dawar C."/>
            <person name="Aggarwal R.K."/>
        </authorList>
    </citation>
    <scope>NUCLEOTIDE SEQUENCE [LARGE SCALE GENOMIC DNA]</scope>
    <source>
        <strain evidence="8 9">KG-21</strain>
    </source>
</reference>
<keyword evidence="6" id="KW-0411">Iron-sulfur</keyword>
<evidence type="ECO:0000256" key="5">
    <source>
        <dbReference type="ARBA" id="ARBA00023004"/>
    </source>
</evidence>
<dbReference type="PANTHER" id="PTHR32439:SF9">
    <property type="entry name" value="BLR3264 PROTEIN"/>
    <property type="match status" value="1"/>
</dbReference>
<dbReference type="AlphaFoldDB" id="A0A0N0S0K6"/>
<dbReference type="GO" id="GO:0051539">
    <property type="term" value="F:4 iron, 4 sulfur cluster binding"/>
    <property type="evidence" value="ECO:0007669"/>
    <property type="project" value="UniProtKB-KW"/>
</dbReference>
<evidence type="ECO:0000256" key="3">
    <source>
        <dbReference type="ARBA" id="ARBA00022723"/>
    </source>
</evidence>
<dbReference type="InterPro" id="IPR036136">
    <property type="entry name" value="Nit/Sulf_reduc_fer-like_dom_sf"/>
</dbReference>
<evidence type="ECO:0000256" key="4">
    <source>
        <dbReference type="ARBA" id="ARBA00023002"/>
    </source>
</evidence>
<keyword evidence="4" id="KW-0560">Oxidoreductase</keyword>
<feature type="domain" description="Nitrite/Sulfite reductase ferredoxin-like" evidence="7">
    <location>
        <begin position="27"/>
        <end position="73"/>
    </location>
</feature>
<keyword evidence="3" id="KW-0479">Metal-binding</keyword>
<dbReference type="PATRIC" id="fig|1441923.3.peg.3958"/>
<evidence type="ECO:0000256" key="6">
    <source>
        <dbReference type="ARBA" id="ARBA00023014"/>
    </source>
</evidence>
<dbReference type="Pfam" id="PF03460">
    <property type="entry name" value="NIR_SIR_ferr"/>
    <property type="match status" value="1"/>
</dbReference>
<dbReference type="Gene3D" id="3.90.480.20">
    <property type="match status" value="1"/>
</dbReference>
<dbReference type="InterPro" id="IPR051329">
    <property type="entry name" value="NIR_SIR_4Fe-4S"/>
</dbReference>
<evidence type="ECO:0000259" key="7">
    <source>
        <dbReference type="Pfam" id="PF03460"/>
    </source>
</evidence>
<reference evidence="9" key="2">
    <citation type="submission" date="2015-01" db="EMBL/GenBank/DDBJ databases">
        <title>Draft genome sequence of potential hydrocarbon metabolising strain of Rhodococcus rhodochrous.</title>
        <authorList>
            <person name="Aggarwal R.K."/>
            <person name="Dawar C."/>
        </authorList>
    </citation>
    <scope>NUCLEOTIDE SEQUENCE [LARGE SCALE GENOMIC DNA]</scope>
    <source>
        <strain evidence="9">KG-21</strain>
    </source>
</reference>
<comment type="caution">
    <text evidence="8">The sequence shown here is derived from an EMBL/GenBank/DDBJ whole genome shotgun (WGS) entry which is preliminary data.</text>
</comment>
<keyword evidence="2" id="KW-0349">Heme</keyword>
<keyword evidence="1" id="KW-0004">4Fe-4S</keyword>
<dbReference type="GO" id="GO:0046872">
    <property type="term" value="F:metal ion binding"/>
    <property type="evidence" value="ECO:0007669"/>
    <property type="project" value="UniProtKB-KW"/>
</dbReference>
<dbReference type="SUPFAM" id="SSF56014">
    <property type="entry name" value="Nitrite and sulphite reductase 4Fe-4S domain-like"/>
    <property type="match status" value="2"/>
</dbReference>
<gene>
    <name evidence="8" type="ORF">Z051_18130</name>
</gene>
<evidence type="ECO:0000313" key="8">
    <source>
        <dbReference type="EMBL" id="KOS54801.1"/>
    </source>
</evidence>
<keyword evidence="5" id="KW-0408">Iron</keyword>
<dbReference type="RefSeq" id="WP_054373916.1">
    <property type="nucleotide sequence ID" value="NZ_AZYO01000055.1"/>
</dbReference>
<dbReference type="EMBL" id="AZYO01000055">
    <property type="protein sequence ID" value="KOS54801.1"/>
    <property type="molecule type" value="Genomic_DNA"/>
</dbReference>
<dbReference type="InterPro" id="IPR005117">
    <property type="entry name" value="NiRdtase/SiRdtase_haem-b_fer"/>
</dbReference>
<dbReference type="SUPFAM" id="SSF55124">
    <property type="entry name" value="Nitrite/Sulfite reductase N-terminal domain-like"/>
    <property type="match status" value="1"/>
</dbReference>
<evidence type="ECO:0000256" key="2">
    <source>
        <dbReference type="ARBA" id="ARBA00022617"/>
    </source>
</evidence>
<proteinExistence type="predicted"/>
<organism evidence="8 9">
    <name type="scientific">Rhodococcus rhodochrous KG-21</name>
    <dbReference type="NCBI Taxonomy" id="1441923"/>
    <lineage>
        <taxon>Bacteria</taxon>
        <taxon>Bacillati</taxon>
        <taxon>Actinomycetota</taxon>
        <taxon>Actinomycetes</taxon>
        <taxon>Mycobacteriales</taxon>
        <taxon>Nocardiaceae</taxon>
        <taxon>Rhodococcus</taxon>
    </lineage>
</organism>
<name>A0A0N0S0K6_RHORH</name>
<evidence type="ECO:0000256" key="1">
    <source>
        <dbReference type="ARBA" id="ARBA00022485"/>
    </source>
</evidence>
<sequence>MVDLPPAPAQDRCPGLLRPHLAADGALVRLRAPGGRLPDGGLQALSDASVAFADGDVYLTSRGNLQLRGVEVDACGGVPAGLVEAVTAAGFLPAPSHERVRNIVASPLSGITGGRVDIRPLIGALDAALCAEPTLAQLPGRFLFGLDDGRGDVTTLRCDLAAVAVEPGLFRVTIGRRSGPVVPAGRVVGTLVDLAQRFAAIRDTSWHVHRLPEAGAELGGGAPLPPPARYTVPYGPLPGAVSALVPLGILAPAMVAALPTRDVIVTPWRGLVLPGEHDPQPLHDAGFVLDGTSPWTRTTACTGAPRCSLAEGDTRATARRTVADTPPPGHLHVVGCERSCGAPNFPHTLLLARNPA</sequence>
<dbReference type="Proteomes" id="UP000037712">
    <property type="component" value="Unassembled WGS sequence"/>
</dbReference>
<dbReference type="PANTHER" id="PTHR32439">
    <property type="entry name" value="FERREDOXIN--NITRITE REDUCTASE, CHLOROPLASTIC"/>
    <property type="match status" value="1"/>
</dbReference>
<dbReference type="InterPro" id="IPR045854">
    <property type="entry name" value="NO2/SO3_Rdtase_4Fe4S_sf"/>
</dbReference>